<dbReference type="Proteomes" id="UP001055303">
    <property type="component" value="Unassembled WGS sequence"/>
</dbReference>
<feature type="transmembrane region" description="Helical" evidence="1">
    <location>
        <begin position="39"/>
        <end position="57"/>
    </location>
</feature>
<organism evidence="3 4">
    <name type="scientific">Methylobacterium dankookense</name>
    <dbReference type="NCBI Taxonomy" id="560405"/>
    <lineage>
        <taxon>Bacteria</taxon>
        <taxon>Pseudomonadati</taxon>
        <taxon>Pseudomonadota</taxon>
        <taxon>Alphaproteobacteria</taxon>
        <taxon>Hyphomicrobiales</taxon>
        <taxon>Methylobacteriaceae</taxon>
        <taxon>Methylobacterium</taxon>
    </lineage>
</organism>
<evidence type="ECO:0000256" key="1">
    <source>
        <dbReference type="SAM" id="Phobius"/>
    </source>
</evidence>
<keyword evidence="1" id="KW-0472">Membrane</keyword>
<dbReference type="EMBL" id="BPQI01000026">
    <property type="protein sequence ID" value="GJD55298.1"/>
    <property type="molecule type" value="Genomic_DNA"/>
</dbReference>
<evidence type="ECO:0000313" key="3">
    <source>
        <dbReference type="EMBL" id="VUF15147.1"/>
    </source>
</evidence>
<keyword evidence="5" id="KW-1185">Reference proteome</keyword>
<gene>
    <name evidence="2" type="ORF">IFDJLNFL_1182</name>
    <name evidence="3" type="ORF">MTDSW087_04882</name>
</gene>
<dbReference type="EMBL" id="CABFVH010000047">
    <property type="protein sequence ID" value="VUF15147.1"/>
    <property type="molecule type" value="Genomic_DNA"/>
</dbReference>
<reference evidence="3 4" key="1">
    <citation type="submission" date="2019-06" db="EMBL/GenBank/DDBJ databases">
        <authorList>
            <person name="Rodrigo-Torres L."/>
            <person name="Arahal R. D."/>
            <person name="Lucena T."/>
        </authorList>
    </citation>
    <scope>NUCLEOTIDE SEQUENCE [LARGE SCALE GENOMIC DNA]</scope>
    <source>
        <strain evidence="3 4">SW08-7</strain>
    </source>
</reference>
<evidence type="ECO:0000313" key="4">
    <source>
        <dbReference type="Proteomes" id="UP000401717"/>
    </source>
</evidence>
<dbReference type="Proteomes" id="UP000401717">
    <property type="component" value="Unassembled WGS sequence"/>
</dbReference>
<proteinExistence type="predicted"/>
<evidence type="ECO:0000313" key="2">
    <source>
        <dbReference type="EMBL" id="GJD55298.1"/>
    </source>
</evidence>
<keyword evidence="1" id="KW-1133">Transmembrane helix</keyword>
<name>A0A564G4B7_9HYPH</name>
<evidence type="ECO:0000313" key="5">
    <source>
        <dbReference type="Proteomes" id="UP001055303"/>
    </source>
</evidence>
<protein>
    <submittedName>
        <fullName evidence="3">Uncharacterized protein</fullName>
    </submittedName>
</protein>
<dbReference type="RefSeq" id="WP_144767481.1">
    <property type="nucleotide sequence ID" value="NZ_BPQI01000026.1"/>
</dbReference>
<keyword evidence="1" id="KW-0812">Transmembrane</keyword>
<reference evidence="2" key="2">
    <citation type="journal article" date="2021" name="Front. Microbiol.">
        <title>Comprehensive Comparative Genomics and Phenotyping of Methylobacterium Species.</title>
        <authorList>
            <person name="Alessa O."/>
            <person name="Ogura Y."/>
            <person name="Fujitani Y."/>
            <person name="Takami H."/>
            <person name="Hayashi T."/>
            <person name="Sahin N."/>
            <person name="Tani A."/>
        </authorList>
    </citation>
    <scope>NUCLEOTIDE SEQUENCE</scope>
    <source>
        <strain evidence="2">DSM 22415</strain>
    </source>
</reference>
<accession>A0A564G4B7</accession>
<sequence>MLIFALLFAALGAFGVYVGLDRFDLTLGRFNEFGIAHYGWGLALNGFALAAFFAFLWRERSRRRHRI</sequence>
<dbReference type="AlphaFoldDB" id="A0A564G4B7"/>
<reference evidence="2" key="3">
    <citation type="submission" date="2021-08" db="EMBL/GenBank/DDBJ databases">
        <authorList>
            <person name="Tani A."/>
            <person name="Ola A."/>
            <person name="Ogura Y."/>
            <person name="Katsura K."/>
            <person name="Hayashi T."/>
        </authorList>
    </citation>
    <scope>NUCLEOTIDE SEQUENCE</scope>
    <source>
        <strain evidence="2">DSM 22415</strain>
    </source>
</reference>